<dbReference type="SUPFAM" id="SSF48452">
    <property type="entry name" value="TPR-like"/>
    <property type="match status" value="1"/>
</dbReference>
<keyword evidence="3" id="KW-1185">Reference proteome</keyword>
<evidence type="ECO:0000313" key="3">
    <source>
        <dbReference type="Proteomes" id="UP001168821"/>
    </source>
</evidence>
<sequence>MGKKMSKETYFELINNTSRDITGTSISQVEDHDWIGDFRPDKNLQGRQVLRRGGSIRERQQLCGYAAHCPFTMMLEFSDGTKDGFRVHQMYAVSNCCDQVFHHFKQSHDIDYKRVGDNTLRVTIENTQDQLVDEKAEQVNTVGEEAMRRRMYELAVRKFKAAKTLAKEKSTINKIETNLKRAEKVNQASKLNEEGKELMRQGHYESAIRKFDAALKVADRLISEDIVSNRKKAVNARAEKINNEGEEAMRRKSYNDAMEKFDEALTIADEPSTRTKIMENKNALRVILYRQKQNERAVEANRAGEEAFEKGEYETAIQKFKQAYRLSNEMSTVDLAKTNLVKATNIHKAQQKNEEANQLLKEKEYETALKKINEALELAEGHSLVSTIENNKLRALKLYGKASYNEAWNLENNEEDDMSKEAEERFKKAENIFKLTNSEDDLRLVKLKMAGNRLFNRGVILEHDATNLHQKAKRTHMVDDYVSAQRKYEETLKQYEKAKQKFREGASNDEMFSSNVNYVGRQIDAVRRIVQEIEEEKLSGLVREVMFNRKKSGREDVVDNTSTEVNLVADGS</sequence>
<dbReference type="Proteomes" id="UP001168821">
    <property type="component" value="Unassembled WGS sequence"/>
</dbReference>
<dbReference type="AlphaFoldDB" id="A0AA38MQQ9"/>
<organism evidence="2 3">
    <name type="scientific">Zophobas morio</name>
    <dbReference type="NCBI Taxonomy" id="2755281"/>
    <lineage>
        <taxon>Eukaryota</taxon>
        <taxon>Metazoa</taxon>
        <taxon>Ecdysozoa</taxon>
        <taxon>Arthropoda</taxon>
        <taxon>Hexapoda</taxon>
        <taxon>Insecta</taxon>
        <taxon>Pterygota</taxon>
        <taxon>Neoptera</taxon>
        <taxon>Endopterygota</taxon>
        <taxon>Coleoptera</taxon>
        <taxon>Polyphaga</taxon>
        <taxon>Cucujiformia</taxon>
        <taxon>Tenebrionidae</taxon>
        <taxon>Zophobas</taxon>
    </lineage>
</organism>
<feature type="coiled-coil region" evidence="1">
    <location>
        <begin position="478"/>
        <end position="505"/>
    </location>
</feature>
<dbReference type="EMBL" id="JALNTZ010000002">
    <property type="protein sequence ID" value="KAJ3664193.1"/>
    <property type="molecule type" value="Genomic_DNA"/>
</dbReference>
<gene>
    <name evidence="2" type="ORF">Zmor_008381</name>
</gene>
<keyword evidence="1" id="KW-0175">Coiled coil</keyword>
<dbReference type="Gene3D" id="1.25.40.10">
    <property type="entry name" value="Tetratricopeptide repeat domain"/>
    <property type="match status" value="2"/>
</dbReference>
<protein>
    <submittedName>
        <fullName evidence="2">Uncharacterized protein</fullName>
    </submittedName>
</protein>
<accession>A0AA38MQQ9</accession>
<name>A0AA38MQQ9_9CUCU</name>
<reference evidence="2" key="1">
    <citation type="journal article" date="2023" name="G3 (Bethesda)">
        <title>Whole genome assemblies of Zophobas morio and Tenebrio molitor.</title>
        <authorList>
            <person name="Kaur S."/>
            <person name="Stinson S.A."/>
            <person name="diCenzo G.C."/>
        </authorList>
    </citation>
    <scope>NUCLEOTIDE SEQUENCE</scope>
    <source>
        <strain evidence="2">QUZm001</strain>
    </source>
</reference>
<dbReference type="InterPro" id="IPR011990">
    <property type="entry name" value="TPR-like_helical_dom_sf"/>
</dbReference>
<proteinExistence type="predicted"/>
<dbReference type="InterPro" id="IPR019734">
    <property type="entry name" value="TPR_rpt"/>
</dbReference>
<feature type="coiled-coil region" evidence="1">
    <location>
        <begin position="405"/>
        <end position="432"/>
    </location>
</feature>
<comment type="caution">
    <text evidence="2">The sequence shown here is derived from an EMBL/GenBank/DDBJ whole genome shotgun (WGS) entry which is preliminary data.</text>
</comment>
<feature type="coiled-coil region" evidence="1">
    <location>
        <begin position="165"/>
        <end position="201"/>
    </location>
</feature>
<dbReference type="SMART" id="SM00028">
    <property type="entry name" value="TPR"/>
    <property type="match status" value="5"/>
</dbReference>
<evidence type="ECO:0000313" key="2">
    <source>
        <dbReference type="EMBL" id="KAJ3664193.1"/>
    </source>
</evidence>
<evidence type="ECO:0000256" key="1">
    <source>
        <dbReference type="SAM" id="Coils"/>
    </source>
</evidence>